<proteinExistence type="predicted"/>
<feature type="transmembrane region" description="Helical" evidence="1">
    <location>
        <begin position="29"/>
        <end position="46"/>
    </location>
</feature>
<feature type="transmembrane region" description="Helical" evidence="1">
    <location>
        <begin position="58"/>
        <end position="77"/>
    </location>
</feature>
<sequence>MTFNILMMVSFVISLMITYIFGRFLWGFFIPPLAIILFFLGLGIYHEAPGAGLGMGIGMAYYIGLASGVGTLLGVAIKKWFWTRRKN</sequence>
<evidence type="ECO:0000313" key="2">
    <source>
        <dbReference type="EMBL" id="KFI19347.1"/>
    </source>
</evidence>
<accession>A0A0E2ZLX6</accession>
<gene>
    <name evidence="2" type="ORF">IB75_09355</name>
</gene>
<name>A0A0E2ZLX6_9GAMM</name>
<dbReference type="EMBL" id="JPGN01000055">
    <property type="protein sequence ID" value="KFI19347.1"/>
    <property type="molecule type" value="Genomic_DNA"/>
</dbReference>
<organism evidence="2 3">
    <name type="scientific">Nitrosococcus oceani C-27</name>
    <dbReference type="NCBI Taxonomy" id="314279"/>
    <lineage>
        <taxon>Bacteria</taxon>
        <taxon>Pseudomonadati</taxon>
        <taxon>Pseudomonadota</taxon>
        <taxon>Gammaproteobacteria</taxon>
        <taxon>Chromatiales</taxon>
        <taxon>Chromatiaceae</taxon>
        <taxon>Nitrosococcus</taxon>
    </lineage>
</organism>
<reference evidence="2 3" key="1">
    <citation type="submission" date="2014-07" db="EMBL/GenBank/DDBJ databases">
        <title>Comparative analysis of Nitrosococcus oceani genome inventories of strains from Pacific and Atlantic gyres.</title>
        <authorList>
            <person name="Lim C.K."/>
            <person name="Wang L."/>
            <person name="Sayavedra-Soto L.A."/>
            <person name="Klotz M.G."/>
        </authorList>
    </citation>
    <scope>NUCLEOTIDE SEQUENCE [LARGE SCALE GENOMIC DNA]</scope>
    <source>
        <strain evidence="2 3">C-27</strain>
    </source>
</reference>
<evidence type="ECO:0000256" key="1">
    <source>
        <dbReference type="SAM" id="Phobius"/>
    </source>
</evidence>
<evidence type="ECO:0000313" key="3">
    <source>
        <dbReference type="Proteomes" id="UP000028839"/>
    </source>
</evidence>
<keyword evidence="1" id="KW-1133">Transmembrane helix</keyword>
<protein>
    <submittedName>
        <fullName evidence="2">Uncharacterized protein</fullName>
    </submittedName>
</protein>
<dbReference type="HOGENOM" id="CLU_2480184_0_0_6"/>
<feature type="transmembrane region" description="Helical" evidence="1">
    <location>
        <begin position="6"/>
        <end position="22"/>
    </location>
</feature>
<keyword evidence="1" id="KW-0472">Membrane</keyword>
<dbReference type="Proteomes" id="UP000028839">
    <property type="component" value="Unassembled WGS sequence"/>
</dbReference>
<dbReference type="AlphaFoldDB" id="A0A0E2ZLX6"/>
<comment type="caution">
    <text evidence="2">The sequence shown here is derived from an EMBL/GenBank/DDBJ whole genome shotgun (WGS) entry which is preliminary data.</text>
</comment>
<keyword evidence="1" id="KW-0812">Transmembrane</keyword>